<protein>
    <submittedName>
        <fullName evidence="5">DnaB-like helicase N-terminal domain-containing protein</fullName>
    </submittedName>
</protein>
<sequence length="392" mass="41928">MPRTTHPHKDGPGTSTPSPPGYFAEQALLGALLSEPHRLPDMTGISPDAFTTPAHAAVFAAIQALPAPAPVEPPDHAAALAALRARPAAPGPGEHAEHIAWLGKVLTAARRQARGLTAAHLHTLISACPTPRHAPAYTRIIQAEHARRRLHKAAQRLTHTARDTSLPHPVPSTLAEADALAGVVDDVAAVFPPHSGSLPRTPLPPQEPPPDGEEAAQEERLLLATATARPAEIEQMHWLTEEDFTLPLHAGLWQCLTTLVRQRAPVDPVTVLWQAQQRGVLNGVDDPREVLGFLTRPDVSAPYLGERILRRSVLATAHHAGRRIETFSDDPANSPYQLVVGSRRALAELTAIRTRWQQATSPATGPPPRTTPAARRTGPAPTTAASAGRLTR</sequence>
<feature type="region of interest" description="Disordered" evidence="3">
    <location>
        <begin position="356"/>
        <end position="392"/>
    </location>
</feature>
<dbReference type="Gene3D" id="1.10.860.10">
    <property type="entry name" value="DNAb Helicase, Chain A"/>
    <property type="match status" value="2"/>
</dbReference>
<dbReference type="InterPro" id="IPR036185">
    <property type="entry name" value="DNA_heli_DnaB-like_N_sf"/>
</dbReference>
<feature type="region of interest" description="Disordered" evidence="3">
    <location>
        <begin position="1"/>
        <end position="21"/>
    </location>
</feature>
<reference evidence="5 6" key="1">
    <citation type="submission" date="2024-10" db="EMBL/GenBank/DDBJ databases">
        <title>The Natural Products Discovery Center: Release of the First 8490 Sequenced Strains for Exploring Actinobacteria Biosynthetic Diversity.</title>
        <authorList>
            <person name="Kalkreuter E."/>
            <person name="Kautsar S.A."/>
            <person name="Yang D."/>
            <person name="Bader C.D."/>
            <person name="Teijaro C.N."/>
            <person name="Fluegel L."/>
            <person name="Davis C.M."/>
            <person name="Simpson J.R."/>
            <person name="Lauterbach L."/>
            <person name="Steele A.D."/>
            <person name="Gui C."/>
            <person name="Meng S."/>
            <person name="Li G."/>
            <person name="Viehrig K."/>
            <person name="Ye F."/>
            <person name="Su P."/>
            <person name="Kiefer A.F."/>
            <person name="Nichols A."/>
            <person name="Cepeda A.J."/>
            <person name="Yan W."/>
            <person name="Fan B."/>
            <person name="Jiang Y."/>
            <person name="Adhikari A."/>
            <person name="Zheng C.-J."/>
            <person name="Schuster L."/>
            <person name="Cowan T.M."/>
            <person name="Smanski M.J."/>
            <person name="Chevrette M.G."/>
            <person name="De Carvalho L.P.S."/>
            <person name="Shen B."/>
        </authorList>
    </citation>
    <scope>NUCLEOTIDE SEQUENCE [LARGE SCALE GENOMIC DNA]</scope>
    <source>
        <strain evidence="5 6">NPDC013366</strain>
    </source>
</reference>
<evidence type="ECO:0000256" key="3">
    <source>
        <dbReference type="SAM" id="MobiDB-lite"/>
    </source>
</evidence>
<dbReference type="RefSeq" id="WP_030795182.1">
    <property type="nucleotide sequence ID" value="NZ_JBFACJ010000040.1"/>
</dbReference>
<evidence type="ECO:0000313" key="6">
    <source>
        <dbReference type="Proteomes" id="UP001603418"/>
    </source>
</evidence>
<comment type="caution">
    <text evidence="5">The sequence shown here is derived from an EMBL/GenBank/DDBJ whole genome shotgun (WGS) entry which is preliminary data.</text>
</comment>
<evidence type="ECO:0000256" key="1">
    <source>
        <dbReference type="ARBA" id="ARBA00022705"/>
    </source>
</evidence>
<dbReference type="EMBL" id="JBICBM010000020">
    <property type="protein sequence ID" value="MFF9886430.1"/>
    <property type="molecule type" value="Genomic_DNA"/>
</dbReference>
<dbReference type="InterPro" id="IPR007693">
    <property type="entry name" value="DNA_helicase_DnaB-like_N"/>
</dbReference>
<keyword evidence="2" id="KW-0238">DNA-binding</keyword>
<dbReference type="SUPFAM" id="SSF48024">
    <property type="entry name" value="N-terminal domain of DnaB helicase"/>
    <property type="match status" value="2"/>
</dbReference>
<accession>A0ABW6Z5M4</accession>
<evidence type="ECO:0000259" key="4">
    <source>
        <dbReference type="Pfam" id="PF00772"/>
    </source>
</evidence>
<evidence type="ECO:0000313" key="5">
    <source>
        <dbReference type="EMBL" id="MFF9886430.1"/>
    </source>
</evidence>
<dbReference type="PANTHER" id="PTHR30153">
    <property type="entry name" value="REPLICATIVE DNA HELICASE DNAB"/>
    <property type="match status" value="1"/>
</dbReference>
<dbReference type="Proteomes" id="UP001603418">
    <property type="component" value="Unassembled WGS sequence"/>
</dbReference>
<name>A0ABW6Z5M4_9ACTN</name>
<dbReference type="InterPro" id="IPR016136">
    <property type="entry name" value="DNA_helicase_N/primase_C"/>
</dbReference>
<feature type="domain" description="DNA helicase DnaB-like N-terminal" evidence="4">
    <location>
        <begin position="24"/>
        <end position="84"/>
    </location>
</feature>
<keyword evidence="6" id="KW-1185">Reference proteome</keyword>
<organism evidence="5 6">
    <name type="scientific">Streptomyces eurythermus</name>
    <dbReference type="NCBI Taxonomy" id="42237"/>
    <lineage>
        <taxon>Bacteria</taxon>
        <taxon>Bacillati</taxon>
        <taxon>Actinomycetota</taxon>
        <taxon>Actinomycetes</taxon>
        <taxon>Kitasatosporales</taxon>
        <taxon>Streptomycetaceae</taxon>
        <taxon>Streptomyces</taxon>
    </lineage>
</organism>
<gene>
    <name evidence="5" type="ORF">ACF1HC_33290</name>
</gene>
<feature type="compositionally biased region" description="Low complexity" evidence="3">
    <location>
        <begin position="371"/>
        <end position="392"/>
    </location>
</feature>
<dbReference type="Pfam" id="PF00772">
    <property type="entry name" value="DnaB"/>
    <property type="match status" value="2"/>
</dbReference>
<keyword evidence="1" id="KW-0235">DNA replication</keyword>
<evidence type="ECO:0000256" key="2">
    <source>
        <dbReference type="ARBA" id="ARBA00023125"/>
    </source>
</evidence>
<dbReference type="PANTHER" id="PTHR30153:SF2">
    <property type="entry name" value="REPLICATIVE DNA HELICASE"/>
    <property type="match status" value="1"/>
</dbReference>
<proteinExistence type="predicted"/>
<feature type="domain" description="DNA helicase DnaB-like N-terminal" evidence="4">
    <location>
        <begin position="217"/>
        <end position="290"/>
    </location>
</feature>
<feature type="region of interest" description="Disordered" evidence="3">
    <location>
        <begin position="192"/>
        <end position="216"/>
    </location>
</feature>